<name>A0A0A8ZZD3_ARUDO</name>
<sequence>MLLGFGSPRSHVTFHIGPI</sequence>
<organism evidence="1">
    <name type="scientific">Arundo donax</name>
    <name type="common">Giant reed</name>
    <name type="synonym">Donax arundinaceus</name>
    <dbReference type="NCBI Taxonomy" id="35708"/>
    <lineage>
        <taxon>Eukaryota</taxon>
        <taxon>Viridiplantae</taxon>
        <taxon>Streptophyta</taxon>
        <taxon>Embryophyta</taxon>
        <taxon>Tracheophyta</taxon>
        <taxon>Spermatophyta</taxon>
        <taxon>Magnoliopsida</taxon>
        <taxon>Liliopsida</taxon>
        <taxon>Poales</taxon>
        <taxon>Poaceae</taxon>
        <taxon>PACMAD clade</taxon>
        <taxon>Arundinoideae</taxon>
        <taxon>Arundineae</taxon>
        <taxon>Arundo</taxon>
    </lineage>
</organism>
<evidence type="ECO:0000313" key="1">
    <source>
        <dbReference type="EMBL" id="JAD43078.1"/>
    </source>
</evidence>
<accession>A0A0A8ZZD3</accession>
<reference evidence="1" key="2">
    <citation type="journal article" date="2015" name="Data Brief">
        <title>Shoot transcriptome of the giant reed, Arundo donax.</title>
        <authorList>
            <person name="Barrero R.A."/>
            <person name="Guerrero F.D."/>
            <person name="Moolhuijzen P."/>
            <person name="Goolsby J.A."/>
            <person name="Tidwell J."/>
            <person name="Bellgard S.E."/>
            <person name="Bellgard M.I."/>
        </authorList>
    </citation>
    <scope>NUCLEOTIDE SEQUENCE</scope>
    <source>
        <tissue evidence="1">Shoot tissue taken approximately 20 cm above the soil surface</tissue>
    </source>
</reference>
<dbReference type="AlphaFoldDB" id="A0A0A8ZZD3"/>
<protein>
    <submittedName>
        <fullName evidence="1">Uncharacterized protein</fullName>
    </submittedName>
</protein>
<reference evidence="1" key="1">
    <citation type="submission" date="2014-09" db="EMBL/GenBank/DDBJ databases">
        <authorList>
            <person name="Magalhaes I.L.F."/>
            <person name="Oliveira U."/>
            <person name="Santos F.R."/>
            <person name="Vidigal T.H.D.A."/>
            <person name="Brescovit A.D."/>
            <person name="Santos A.J."/>
        </authorList>
    </citation>
    <scope>NUCLEOTIDE SEQUENCE</scope>
    <source>
        <tissue evidence="1">Shoot tissue taken approximately 20 cm above the soil surface</tissue>
    </source>
</reference>
<dbReference type="EMBL" id="GBRH01254817">
    <property type="protein sequence ID" value="JAD43078.1"/>
    <property type="molecule type" value="Transcribed_RNA"/>
</dbReference>
<proteinExistence type="predicted"/>